<comment type="caution">
    <text evidence="4">The sequence shown here is derived from an EMBL/GenBank/DDBJ whole genome shotgun (WGS) entry which is preliminary data.</text>
</comment>
<accession>A0A5C8ZLN3</accession>
<dbReference type="SUPFAM" id="SSF56601">
    <property type="entry name" value="beta-lactamase/transpeptidase-like"/>
    <property type="match status" value="1"/>
</dbReference>
<dbReference type="PANTHER" id="PTHR46825">
    <property type="entry name" value="D-ALANYL-D-ALANINE-CARBOXYPEPTIDASE/ENDOPEPTIDASE AMPH"/>
    <property type="match status" value="1"/>
</dbReference>
<feature type="transmembrane region" description="Helical" evidence="1">
    <location>
        <begin position="638"/>
        <end position="658"/>
    </location>
</feature>
<organism evidence="4 5">
    <name type="scientific">Parahaliea aestuarii</name>
    <dbReference type="NCBI Taxonomy" id="1852021"/>
    <lineage>
        <taxon>Bacteria</taxon>
        <taxon>Pseudomonadati</taxon>
        <taxon>Pseudomonadota</taxon>
        <taxon>Gammaproteobacteria</taxon>
        <taxon>Cellvibrionales</taxon>
        <taxon>Halieaceae</taxon>
        <taxon>Parahaliea</taxon>
    </lineage>
</organism>
<dbReference type="InterPro" id="IPR050491">
    <property type="entry name" value="AmpC-like"/>
</dbReference>
<dbReference type="RefSeq" id="WP_148065730.1">
    <property type="nucleotide sequence ID" value="NZ_VRYZ01000009.1"/>
</dbReference>
<name>A0A5C8ZLN3_9GAMM</name>
<dbReference type="Gene3D" id="3.40.710.10">
    <property type="entry name" value="DD-peptidase/beta-lactamase superfamily"/>
    <property type="match status" value="1"/>
</dbReference>
<evidence type="ECO:0000259" key="3">
    <source>
        <dbReference type="Pfam" id="PF00144"/>
    </source>
</evidence>
<gene>
    <name evidence="4" type="ORF">FVW59_17785</name>
</gene>
<dbReference type="Proteomes" id="UP000321933">
    <property type="component" value="Unassembled WGS sequence"/>
</dbReference>
<dbReference type="InterPro" id="IPR012338">
    <property type="entry name" value="Beta-lactam/transpept-like"/>
</dbReference>
<keyword evidence="2" id="KW-0732">Signal</keyword>
<feature type="transmembrane region" description="Helical" evidence="1">
    <location>
        <begin position="605"/>
        <end position="626"/>
    </location>
</feature>
<sequence length="667" mass="72828">MNKGFKVVAMLLAFAGFATVYAQEPAITAPSITQQTLQDEVADAPVEAGVEDSAEDGQPALTAQDLRIWLDGYLGASLASADIAGAVVSVVKDGEILLSQGYGHADVEADKPMDPARTLVRVGSTSKLFTWTAVMQLVEQGRLDLDQDVNEYLDFRLPERDGRAVTMNDLMTHRGGFEEGLKALLITDPELYISNETYLKEHMRPRIFAAGETPAYSNYGTALAGYIVERISGEPFDDYVDRHLLEPLGMAHSSFRQPLPPALAENLSRGYMTSKDEPWPFEFVTSSPAGSLSATADDMAKFMLMHLQQGEYRGQVILRAETAQQMHSPSAPSQPGFATLAHGFFYGEKNGHRFIGHGGDTVVFHTDMNLLPDEGVGFFVSFNSRGSQDAVYGVRQRLFDDFMDRYFPADAEAAEQPALANAAEQARAVAGYYQSSRRIETAFLKLVYVLQQAEVVANEDGTLGLSAEPDKRFRYVAANTWREEGGDKLLHIAPVDGRLTLTDSDNPVSVMQAVPAAESAGLNLFVLLASAGVLLFAVLAWPVAWRYRRLYRQPPPLAGRSLLAYRLARVAALASLAYLVGWYFAFQPLLQNQLDAYGLGMDGLLRSLQFAAVVPLVAAAVGLWNVRLSIGSGRWGAILFSLVLAAALLGVVWVAWVGKLMGFNLEY</sequence>
<dbReference type="Pfam" id="PF00144">
    <property type="entry name" value="Beta-lactamase"/>
    <property type="match status" value="1"/>
</dbReference>
<feature type="domain" description="Beta-lactamase-related" evidence="3">
    <location>
        <begin position="75"/>
        <end position="392"/>
    </location>
</feature>
<feature type="transmembrane region" description="Helical" evidence="1">
    <location>
        <begin position="566"/>
        <end position="585"/>
    </location>
</feature>
<dbReference type="AlphaFoldDB" id="A0A5C8ZLN3"/>
<dbReference type="InterPro" id="IPR001466">
    <property type="entry name" value="Beta-lactam-related"/>
</dbReference>
<evidence type="ECO:0000313" key="5">
    <source>
        <dbReference type="Proteomes" id="UP000321933"/>
    </source>
</evidence>
<protein>
    <submittedName>
        <fullName evidence="4">Beta-lactamase family protein</fullName>
    </submittedName>
</protein>
<dbReference type="EMBL" id="VRYZ01000009">
    <property type="protein sequence ID" value="TXS89368.1"/>
    <property type="molecule type" value="Genomic_DNA"/>
</dbReference>
<keyword evidence="1" id="KW-1133">Transmembrane helix</keyword>
<proteinExistence type="predicted"/>
<keyword evidence="1" id="KW-0812">Transmembrane</keyword>
<dbReference type="PANTHER" id="PTHR46825:SF9">
    <property type="entry name" value="BETA-LACTAMASE-RELATED DOMAIN-CONTAINING PROTEIN"/>
    <property type="match status" value="1"/>
</dbReference>
<feature type="signal peptide" evidence="2">
    <location>
        <begin position="1"/>
        <end position="22"/>
    </location>
</feature>
<reference evidence="4 5" key="1">
    <citation type="submission" date="2019-08" db="EMBL/GenBank/DDBJ databases">
        <title>Parahaliea maris sp. nov., isolated from the surface seawater.</title>
        <authorList>
            <person name="Liu Y."/>
        </authorList>
    </citation>
    <scope>NUCLEOTIDE SEQUENCE [LARGE SCALE GENOMIC DNA]</scope>
    <source>
        <strain evidence="4 5">S2-26</strain>
    </source>
</reference>
<evidence type="ECO:0000256" key="1">
    <source>
        <dbReference type="SAM" id="Phobius"/>
    </source>
</evidence>
<feature type="transmembrane region" description="Helical" evidence="1">
    <location>
        <begin position="524"/>
        <end position="545"/>
    </location>
</feature>
<evidence type="ECO:0000256" key="2">
    <source>
        <dbReference type="SAM" id="SignalP"/>
    </source>
</evidence>
<keyword evidence="1" id="KW-0472">Membrane</keyword>
<evidence type="ECO:0000313" key="4">
    <source>
        <dbReference type="EMBL" id="TXS89368.1"/>
    </source>
</evidence>
<keyword evidence="5" id="KW-1185">Reference proteome</keyword>
<dbReference type="OrthoDB" id="119951at2"/>
<feature type="chain" id="PRO_5023044102" evidence="2">
    <location>
        <begin position="23"/>
        <end position="667"/>
    </location>
</feature>